<dbReference type="AlphaFoldDB" id="A0A1Y4L6N6"/>
<comment type="caution">
    <text evidence="2">The sequence shown here is derived from an EMBL/GenBank/DDBJ whole genome shotgun (WGS) entry which is preliminary data.</text>
</comment>
<protein>
    <submittedName>
        <fullName evidence="2">Uncharacterized protein</fullName>
    </submittedName>
</protein>
<keyword evidence="1" id="KW-1133">Transmembrane helix</keyword>
<dbReference type="EMBL" id="NFKK01000024">
    <property type="protein sequence ID" value="OUP51139.1"/>
    <property type="molecule type" value="Genomic_DNA"/>
</dbReference>
<keyword evidence="1" id="KW-0472">Membrane</keyword>
<evidence type="ECO:0000313" key="2">
    <source>
        <dbReference type="EMBL" id="OUP51139.1"/>
    </source>
</evidence>
<organism evidence="2 3">
    <name type="scientific">Butyricicoccus pullicaecorum</name>
    <dbReference type="NCBI Taxonomy" id="501571"/>
    <lineage>
        <taxon>Bacteria</taxon>
        <taxon>Bacillati</taxon>
        <taxon>Bacillota</taxon>
        <taxon>Clostridia</taxon>
        <taxon>Eubacteriales</taxon>
        <taxon>Butyricicoccaceae</taxon>
        <taxon>Butyricicoccus</taxon>
    </lineage>
</organism>
<name>A0A1Y4L6N6_9FIRM</name>
<feature type="transmembrane region" description="Helical" evidence="1">
    <location>
        <begin position="34"/>
        <end position="55"/>
    </location>
</feature>
<proteinExistence type="predicted"/>
<reference evidence="3" key="1">
    <citation type="submission" date="2017-04" db="EMBL/GenBank/DDBJ databases">
        <title>Function of individual gut microbiota members based on whole genome sequencing of pure cultures obtained from chicken caecum.</title>
        <authorList>
            <person name="Medvecky M."/>
            <person name="Cejkova D."/>
            <person name="Polansky O."/>
            <person name="Karasova D."/>
            <person name="Kubasova T."/>
            <person name="Cizek A."/>
            <person name="Rychlik I."/>
        </authorList>
    </citation>
    <scope>NUCLEOTIDE SEQUENCE [LARGE SCALE GENOMIC DNA]</scope>
    <source>
        <strain evidence="3">An180</strain>
    </source>
</reference>
<dbReference type="Proteomes" id="UP000195897">
    <property type="component" value="Unassembled WGS sequence"/>
</dbReference>
<keyword evidence="1" id="KW-0812">Transmembrane</keyword>
<evidence type="ECO:0000313" key="3">
    <source>
        <dbReference type="Proteomes" id="UP000195897"/>
    </source>
</evidence>
<accession>A0A1Y4L6N6</accession>
<sequence length="98" mass="11172">MQTEMDHQLYKSDLMDYFVKYFCYLDMKSGLPMMITLIFDPTGINLVIFCLVVVARQTANELQISMGLRCIGGSDHLNIEIVQMLFLSQLEAMRAALA</sequence>
<evidence type="ECO:0000256" key="1">
    <source>
        <dbReference type="SAM" id="Phobius"/>
    </source>
</evidence>
<gene>
    <name evidence="2" type="ORF">B5F17_13485</name>
</gene>